<dbReference type="AlphaFoldDB" id="A0A091E6Z2"/>
<dbReference type="Proteomes" id="UP000028990">
    <property type="component" value="Unassembled WGS sequence"/>
</dbReference>
<feature type="region of interest" description="Disordered" evidence="1">
    <location>
        <begin position="170"/>
        <end position="189"/>
    </location>
</feature>
<feature type="compositionally biased region" description="Gly residues" evidence="1">
    <location>
        <begin position="180"/>
        <end position="189"/>
    </location>
</feature>
<accession>A0A091E6Z2</accession>
<gene>
    <name evidence="2" type="ORF">H920_00057</name>
</gene>
<feature type="compositionally biased region" description="Basic and acidic residues" evidence="1">
    <location>
        <begin position="48"/>
        <end position="57"/>
    </location>
</feature>
<feature type="region of interest" description="Disordered" evidence="1">
    <location>
        <begin position="46"/>
        <end position="70"/>
    </location>
</feature>
<feature type="region of interest" description="Disordered" evidence="1">
    <location>
        <begin position="1"/>
        <end position="34"/>
    </location>
</feature>
<reference evidence="2 3" key="1">
    <citation type="submission" date="2013-11" db="EMBL/GenBank/DDBJ databases">
        <title>The Damaraland mole rat (Fukomys damarensis) genome and evolution of African mole rats.</title>
        <authorList>
            <person name="Gladyshev V.N."/>
            <person name="Fang X."/>
        </authorList>
    </citation>
    <scope>NUCLEOTIDE SEQUENCE [LARGE SCALE GENOMIC DNA]</scope>
    <source>
        <tissue evidence="2">Liver</tissue>
    </source>
</reference>
<sequence length="189" mass="20334">MQPQRRASHGSEKKSAWRKMQVYQHEEGPGGPEAQAVFLEPSLVAKEPGLHTEEPRPVELSGTPRVGLEGPERRRFSASELMTRLHSSLRLGRSSTTRALASGAGTGASPEGTSHPWDSRAARARCQVERGPLRGHLGWVLLSCVRGPHAQGYSPDGPHSALAFSRQGIRKGVSKRGDEGGQCGRDGTC</sequence>
<evidence type="ECO:0000313" key="3">
    <source>
        <dbReference type="Proteomes" id="UP000028990"/>
    </source>
</evidence>
<name>A0A091E6Z2_FUKDA</name>
<organism evidence="2 3">
    <name type="scientific">Fukomys damarensis</name>
    <name type="common">Damaraland mole rat</name>
    <name type="synonym">Cryptomys damarensis</name>
    <dbReference type="NCBI Taxonomy" id="885580"/>
    <lineage>
        <taxon>Eukaryota</taxon>
        <taxon>Metazoa</taxon>
        <taxon>Chordata</taxon>
        <taxon>Craniata</taxon>
        <taxon>Vertebrata</taxon>
        <taxon>Euteleostomi</taxon>
        <taxon>Mammalia</taxon>
        <taxon>Eutheria</taxon>
        <taxon>Euarchontoglires</taxon>
        <taxon>Glires</taxon>
        <taxon>Rodentia</taxon>
        <taxon>Hystricomorpha</taxon>
        <taxon>Bathyergidae</taxon>
        <taxon>Fukomys</taxon>
    </lineage>
</organism>
<dbReference type="EMBL" id="KN110090">
    <property type="protein sequence ID" value="KFO38538.1"/>
    <property type="molecule type" value="Genomic_DNA"/>
</dbReference>
<keyword evidence="3" id="KW-1185">Reference proteome</keyword>
<feature type="region of interest" description="Disordered" evidence="1">
    <location>
        <begin position="90"/>
        <end position="120"/>
    </location>
</feature>
<proteinExistence type="predicted"/>
<protein>
    <submittedName>
        <fullName evidence="2">Rho guanine nucleotide exchange factor 19</fullName>
    </submittedName>
</protein>
<evidence type="ECO:0000256" key="1">
    <source>
        <dbReference type="SAM" id="MobiDB-lite"/>
    </source>
</evidence>
<evidence type="ECO:0000313" key="2">
    <source>
        <dbReference type="EMBL" id="KFO38538.1"/>
    </source>
</evidence>
<feature type="compositionally biased region" description="Low complexity" evidence="1">
    <location>
        <begin position="90"/>
        <end position="100"/>
    </location>
</feature>